<feature type="domain" description="RNA polymerase sigma factor 70 region 4 type 2" evidence="8">
    <location>
        <begin position="120"/>
        <end position="169"/>
    </location>
</feature>
<name>A0ABW7KJY5_9NOCA</name>
<dbReference type="InterPro" id="IPR013325">
    <property type="entry name" value="RNA_pol_sigma_r2"/>
</dbReference>
<dbReference type="PANTHER" id="PTHR30173:SF36">
    <property type="entry name" value="ECF RNA POLYMERASE SIGMA FACTOR SIGJ"/>
    <property type="match status" value="1"/>
</dbReference>
<feature type="domain" description="RNA polymerase sigma-70 region 2" evidence="7">
    <location>
        <begin position="22"/>
        <end position="87"/>
    </location>
</feature>
<dbReference type="RefSeq" id="WP_395124600.1">
    <property type="nucleotide sequence ID" value="NZ_JBIMSN010000034.1"/>
</dbReference>
<dbReference type="Pfam" id="PF04542">
    <property type="entry name" value="Sigma70_r2"/>
    <property type="match status" value="1"/>
</dbReference>
<comment type="subunit">
    <text evidence="2">Interacts transiently with the RNA polymerase catalytic core formed by RpoA, RpoB, RpoC and RpoZ (2 alpha, 1 beta, 1 beta' and 1 omega subunit) to form the RNA polymerase holoenzyme that can initiate transcription.</text>
</comment>
<evidence type="ECO:0000259" key="8">
    <source>
        <dbReference type="Pfam" id="PF08281"/>
    </source>
</evidence>
<evidence type="ECO:0000256" key="2">
    <source>
        <dbReference type="ARBA" id="ARBA00011344"/>
    </source>
</evidence>
<evidence type="ECO:0000256" key="6">
    <source>
        <dbReference type="ARBA" id="ARBA00023163"/>
    </source>
</evidence>
<evidence type="ECO:0000256" key="1">
    <source>
        <dbReference type="ARBA" id="ARBA00010641"/>
    </source>
</evidence>
<keyword evidence="4" id="KW-0731">Sigma factor</keyword>
<dbReference type="CDD" id="cd06171">
    <property type="entry name" value="Sigma70_r4"/>
    <property type="match status" value="1"/>
</dbReference>
<dbReference type="NCBIfam" id="TIGR02957">
    <property type="entry name" value="SigX4"/>
    <property type="match status" value="1"/>
</dbReference>
<keyword evidence="3" id="KW-0805">Transcription regulation</keyword>
<dbReference type="SUPFAM" id="SSF54427">
    <property type="entry name" value="NTF2-like"/>
    <property type="match status" value="1"/>
</dbReference>
<dbReference type="InterPro" id="IPR036388">
    <property type="entry name" value="WH-like_DNA-bd_sf"/>
</dbReference>
<evidence type="ECO:0000256" key="5">
    <source>
        <dbReference type="ARBA" id="ARBA00023125"/>
    </source>
</evidence>
<evidence type="ECO:0000313" key="9">
    <source>
        <dbReference type="EMBL" id="MFH5228723.1"/>
    </source>
</evidence>
<comment type="similarity">
    <text evidence="1">Belongs to the sigma-70 factor family. ECF subfamily.</text>
</comment>
<accession>A0ABW7KJY5</accession>
<evidence type="ECO:0000256" key="3">
    <source>
        <dbReference type="ARBA" id="ARBA00023015"/>
    </source>
</evidence>
<dbReference type="InterPro" id="IPR052704">
    <property type="entry name" value="ECF_Sigma-70_Domain"/>
</dbReference>
<keyword evidence="5" id="KW-0238">DNA-binding</keyword>
<evidence type="ECO:0000256" key="4">
    <source>
        <dbReference type="ARBA" id="ARBA00023082"/>
    </source>
</evidence>
<dbReference type="NCBIfam" id="NF007214">
    <property type="entry name" value="PRK09636.1"/>
    <property type="match status" value="1"/>
</dbReference>
<dbReference type="Proteomes" id="UP001609176">
    <property type="component" value="Unassembled WGS sequence"/>
</dbReference>
<reference evidence="11 12" key="1">
    <citation type="submission" date="2024-10" db="EMBL/GenBank/DDBJ databases">
        <authorList>
            <person name="Riesco R."/>
        </authorList>
    </citation>
    <scope>NUCLEOTIDE SEQUENCE [LARGE SCALE GENOMIC DNA]</scope>
    <source>
        <strain evidence="10 11">NCIMB 15448</strain>
        <strain evidence="9 12">NCIMB 15450</strain>
    </source>
</reference>
<dbReference type="SUPFAM" id="SSF88946">
    <property type="entry name" value="Sigma2 domain of RNA polymerase sigma factors"/>
    <property type="match status" value="1"/>
</dbReference>
<dbReference type="EMBL" id="JBIMSN010000034">
    <property type="protein sequence ID" value="MFH5228723.1"/>
    <property type="molecule type" value="Genomic_DNA"/>
</dbReference>
<dbReference type="SUPFAM" id="SSF88659">
    <property type="entry name" value="Sigma3 and sigma4 domains of RNA polymerase sigma factors"/>
    <property type="match status" value="1"/>
</dbReference>
<evidence type="ECO:0000313" key="10">
    <source>
        <dbReference type="EMBL" id="MFH5242758.1"/>
    </source>
</evidence>
<dbReference type="Gene3D" id="1.10.10.10">
    <property type="entry name" value="Winged helix-like DNA-binding domain superfamily/Winged helix DNA-binding domain"/>
    <property type="match status" value="1"/>
</dbReference>
<comment type="caution">
    <text evidence="10">The sequence shown here is derived from an EMBL/GenBank/DDBJ whole genome shotgun (WGS) entry which is preliminary data.</text>
</comment>
<dbReference type="InterPro" id="IPR007627">
    <property type="entry name" value="RNA_pol_sigma70_r2"/>
</dbReference>
<dbReference type="InterPro" id="IPR032710">
    <property type="entry name" value="NTF2-like_dom_sf"/>
</dbReference>
<evidence type="ECO:0000259" key="7">
    <source>
        <dbReference type="Pfam" id="PF04542"/>
    </source>
</evidence>
<organism evidence="10 11">
    <name type="scientific">Antrihabitans spumae</name>
    <dbReference type="NCBI Taxonomy" id="3373370"/>
    <lineage>
        <taxon>Bacteria</taxon>
        <taxon>Bacillati</taxon>
        <taxon>Actinomycetota</taxon>
        <taxon>Actinomycetes</taxon>
        <taxon>Mycobacteriales</taxon>
        <taxon>Nocardiaceae</taxon>
        <taxon>Antrihabitans</taxon>
    </lineage>
</organism>
<dbReference type="InterPro" id="IPR014284">
    <property type="entry name" value="RNA_pol_sigma-70_dom"/>
</dbReference>
<sequence>MSSSEPSSSAQSSSAQSSSEIFTEHRPLLFTIVYEILGSAADTEDVLQDSYIRWSQVDPAEVDNPRAYLARIASRLALNHLRTAQRRREDYPGNWLPEPIQTASDVSDDAVLAESVSIAMLLVLETLSPDERAVFVLHTVFGYTFPEVADMVGKTDVAVRQIAHRAKAHVQARRRRFQPESRTATEVVEKFFAAATSGDIQGLMDLMSPDVVEISDGGGHVSAARRPVLGPERVARFVLGIARGELAEPTFELTTCNAQPAMLVRSRGALEFVLLFDIVDNVIQGLYAVLNPEKLATAHLSNPLARDKD</sequence>
<dbReference type="NCBIfam" id="TIGR02937">
    <property type="entry name" value="sigma70-ECF"/>
    <property type="match status" value="1"/>
</dbReference>
<dbReference type="Gene3D" id="3.10.450.50">
    <property type="match status" value="1"/>
</dbReference>
<proteinExistence type="inferred from homology"/>
<dbReference type="InterPro" id="IPR014303">
    <property type="entry name" value="RNA_pol_sigma-70_ECF"/>
</dbReference>
<evidence type="ECO:0000313" key="12">
    <source>
        <dbReference type="Proteomes" id="UP001609219"/>
    </source>
</evidence>
<protein>
    <submittedName>
        <fullName evidence="10">RNA polymerase sigma-70 factor</fullName>
    </submittedName>
</protein>
<keyword evidence="12" id="KW-1185">Reference proteome</keyword>
<dbReference type="Gene3D" id="1.10.1740.10">
    <property type="match status" value="1"/>
</dbReference>
<dbReference type="Proteomes" id="UP001609219">
    <property type="component" value="Unassembled WGS sequence"/>
</dbReference>
<dbReference type="InterPro" id="IPR013249">
    <property type="entry name" value="RNA_pol_sigma70_r4_t2"/>
</dbReference>
<gene>
    <name evidence="10" type="ORF">ACHIPV_12810</name>
    <name evidence="9" type="ORF">ACHIRB_09080</name>
</gene>
<dbReference type="PANTHER" id="PTHR30173">
    <property type="entry name" value="SIGMA 19 FACTOR"/>
    <property type="match status" value="1"/>
</dbReference>
<dbReference type="InterPro" id="IPR013324">
    <property type="entry name" value="RNA_pol_sigma_r3/r4-like"/>
</dbReference>
<dbReference type="EMBL" id="JBIMSP010000017">
    <property type="protein sequence ID" value="MFH5242758.1"/>
    <property type="molecule type" value="Genomic_DNA"/>
</dbReference>
<evidence type="ECO:0000313" key="11">
    <source>
        <dbReference type="Proteomes" id="UP001609176"/>
    </source>
</evidence>
<dbReference type="Pfam" id="PF08281">
    <property type="entry name" value="Sigma70_r4_2"/>
    <property type="match status" value="1"/>
</dbReference>
<keyword evidence="6" id="KW-0804">Transcription</keyword>